<evidence type="ECO:0000256" key="7">
    <source>
        <dbReference type="ARBA" id="ARBA00022723"/>
    </source>
</evidence>
<dbReference type="GO" id="GO:0008270">
    <property type="term" value="F:zinc ion binding"/>
    <property type="evidence" value="ECO:0007669"/>
    <property type="project" value="InterPro"/>
</dbReference>
<comment type="caution">
    <text evidence="14">The sequence shown here is derived from an EMBL/GenBank/DDBJ whole genome shotgun (WGS) entry which is preliminary data.</text>
</comment>
<dbReference type="AlphaFoldDB" id="R9GXE3"/>
<dbReference type="GO" id="GO:0046677">
    <property type="term" value="P:response to antibiotic"/>
    <property type="evidence" value="ECO:0007669"/>
    <property type="project" value="UniProtKB-KW"/>
</dbReference>
<dbReference type="SMART" id="SM00849">
    <property type="entry name" value="Lactamase_B"/>
    <property type="match status" value="1"/>
</dbReference>
<dbReference type="PROSITE" id="PS00744">
    <property type="entry name" value="BETA_LACTAMASE_B_2"/>
    <property type="match status" value="1"/>
</dbReference>
<dbReference type="InterPro" id="IPR050855">
    <property type="entry name" value="NDM-1-like"/>
</dbReference>
<comment type="similarity">
    <text evidence="4">Belongs to the metallo-beta-lactamase superfamily. Class-B beta-lactamase family.</text>
</comment>
<comment type="catalytic activity">
    <reaction evidence="1">
        <text>a beta-lactam + H2O = a substituted beta-amino acid</text>
        <dbReference type="Rhea" id="RHEA:20401"/>
        <dbReference type="ChEBI" id="CHEBI:15377"/>
        <dbReference type="ChEBI" id="CHEBI:35627"/>
        <dbReference type="ChEBI" id="CHEBI:140347"/>
        <dbReference type="EC" id="3.5.2.6"/>
    </reaction>
</comment>
<keyword evidence="10" id="KW-0378">Hydrolase</keyword>
<evidence type="ECO:0000256" key="4">
    <source>
        <dbReference type="ARBA" id="ARBA00005250"/>
    </source>
</evidence>
<keyword evidence="8" id="KW-0732">Signal</keyword>
<dbReference type="NCBIfam" id="NF033088">
    <property type="entry name" value="bla_subclass_B1"/>
    <property type="match status" value="1"/>
</dbReference>
<dbReference type="PROSITE" id="PS51257">
    <property type="entry name" value="PROKAR_LIPOPROTEIN"/>
    <property type="match status" value="1"/>
</dbReference>
<dbReference type="EMBL" id="AQPN01000019">
    <property type="protein sequence ID" value="EOR96338.1"/>
    <property type="molecule type" value="Genomic_DNA"/>
</dbReference>
<keyword evidence="11" id="KW-0862">Zinc</keyword>
<organism evidence="14 15">
    <name type="scientific">Arcticibacter svalbardensis MN12-7</name>
    <dbReference type="NCBI Taxonomy" id="1150600"/>
    <lineage>
        <taxon>Bacteria</taxon>
        <taxon>Pseudomonadati</taxon>
        <taxon>Bacteroidota</taxon>
        <taxon>Sphingobacteriia</taxon>
        <taxon>Sphingobacteriales</taxon>
        <taxon>Sphingobacteriaceae</taxon>
        <taxon>Arcticibacter</taxon>
    </lineage>
</organism>
<keyword evidence="12" id="KW-0046">Antibiotic resistance</keyword>
<dbReference type="EC" id="3.5.2.6" evidence="6"/>
<evidence type="ECO:0000256" key="6">
    <source>
        <dbReference type="ARBA" id="ARBA00012865"/>
    </source>
</evidence>
<dbReference type="STRING" id="1150600.ADIARSV_0484"/>
<sequence>MTKSLKIVLIGFFLFGCNTIKPTEKQKKYKSNTLAIEKIADHVYQHISYMDTKSFGKVSCNGMIVFNQQEAVIFDTPADNQTSLELINWVQNTLHCKIKAIVPTHFHEDCLGGLEEFQKHNIPSYANNLTITLAKAHHFSIPQNGFDKHMELKVGNEKVIIAYLGEGHTKDNVIGYFPKENVMFGGCLIKEIGASKGNLNDANTNVWSATVLKLKEKYPHTKIVIPGHGQQGGTALLDYTQNLFKQ</sequence>
<evidence type="ECO:0000256" key="5">
    <source>
        <dbReference type="ARBA" id="ARBA00011245"/>
    </source>
</evidence>
<dbReference type="PANTHER" id="PTHR42951:SF4">
    <property type="entry name" value="ACYL-COENZYME A THIOESTERASE MBLAC2"/>
    <property type="match status" value="1"/>
</dbReference>
<evidence type="ECO:0000256" key="9">
    <source>
        <dbReference type="ARBA" id="ARBA00022764"/>
    </source>
</evidence>
<comment type="subunit">
    <text evidence="5">Monomer.</text>
</comment>
<dbReference type="SUPFAM" id="SSF56281">
    <property type="entry name" value="Metallo-hydrolase/oxidoreductase"/>
    <property type="match status" value="1"/>
</dbReference>
<dbReference type="InterPro" id="IPR001018">
    <property type="entry name" value="Beta-lactamase_class-B_CS"/>
</dbReference>
<dbReference type="eggNOG" id="COG0491">
    <property type="taxonomic scope" value="Bacteria"/>
</dbReference>
<keyword evidence="7" id="KW-0479">Metal-binding</keyword>
<proteinExistence type="inferred from homology"/>
<dbReference type="InterPro" id="IPR036866">
    <property type="entry name" value="RibonucZ/Hydroxyglut_hydro"/>
</dbReference>
<evidence type="ECO:0000256" key="10">
    <source>
        <dbReference type="ARBA" id="ARBA00022801"/>
    </source>
</evidence>
<comment type="cofactor">
    <cofactor evidence="2">
        <name>Zn(2+)</name>
        <dbReference type="ChEBI" id="CHEBI:29105"/>
    </cofactor>
</comment>
<name>R9GXE3_9SPHI</name>
<gene>
    <name evidence="14" type="ORF">ADIARSV_0484</name>
</gene>
<dbReference type="RefSeq" id="WP_016193733.1">
    <property type="nucleotide sequence ID" value="NZ_AQPN01000019.1"/>
</dbReference>
<dbReference type="CDD" id="cd16302">
    <property type="entry name" value="CcrA-like_MBL-B1"/>
    <property type="match status" value="1"/>
</dbReference>
<keyword evidence="15" id="KW-1185">Reference proteome</keyword>
<feature type="domain" description="Metallo-beta-lactamase" evidence="13">
    <location>
        <begin position="59"/>
        <end position="228"/>
    </location>
</feature>
<dbReference type="InterPro" id="IPR058199">
    <property type="entry name" value="BlaB//VIM/IMP-1"/>
</dbReference>
<evidence type="ECO:0000256" key="12">
    <source>
        <dbReference type="ARBA" id="ARBA00023251"/>
    </source>
</evidence>
<dbReference type="GO" id="GO:0008800">
    <property type="term" value="F:beta-lactamase activity"/>
    <property type="evidence" value="ECO:0007669"/>
    <property type="project" value="UniProtKB-EC"/>
</dbReference>
<keyword evidence="9" id="KW-0574">Periplasm</keyword>
<comment type="subcellular location">
    <subcellularLocation>
        <location evidence="3">Periplasm</location>
    </subcellularLocation>
</comment>
<evidence type="ECO:0000256" key="1">
    <source>
        <dbReference type="ARBA" id="ARBA00001526"/>
    </source>
</evidence>
<evidence type="ECO:0000259" key="13">
    <source>
        <dbReference type="SMART" id="SM00849"/>
    </source>
</evidence>
<dbReference type="GO" id="GO:0042597">
    <property type="term" value="C:periplasmic space"/>
    <property type="evidence" value="ECO:0007669"/>
    <property type="project" value="UniProtKB-SubCell"/>
</dbReference>
<dbReference type="GO" id="GO:0017001">
    <property type="term" value="P:antibiotic catabolic process"/>
    <property type="evidence" value="ECO:0007669"/>
    <property type="project" value="InterPro"/>
</dbReference>
<dbReference type="PANTHER" id="PTHR42951">
    <property type="entry name" value="METALLO-BETA-LACTAMASE DOMAIN-CONTAINING"/>
    <property type="match status" value="1"/>
</dbReference>
<evidence type="ECO:0000256" key="3">
    <source>
        <dbReference type="ARBA" id="ARBA00004418"/>
    </source>
</evidence>
<dbReference type="PATRIC" id="fig|1150600.3.peg.475"/>
<reference evidence="14 15" key="1">
    <citation type="journal article" date="2013" name="Genome Announc.">
        <title>Draft Genome Sequence of Arcticibacter svalbardensis Strain MN12-7T, a Member of the Family Sphingobacteriaceae Isolated from an Arctic Soil Sample.</title>
        <authorList>
            <person name="Shivaji S."/>
            <person name="Ara S."/>
            <person name="Prasad S."/>
            <person name="Manasa B.P."/>
            <person name="Begum Z."/>
            <person name="Singh A."/>
            <person name="Kumar Pinnaka A."/>
        </authorList>
    </citation>
    <scope>NUCLEOTIDE SEQUENCE [LARGE SCALE GENOMIC DNA]</scope>
    <source>
        <strain evidence="14 15">MN12-7</strain>
    </source>
</reference>
<dbReference type="InterPro" id="IPR001279">
    <property type="entry name" value="Metallo-B-lactamas"/>
</dbReference>
<dbReference type="NCBIfam" id="NF012229">
    <property type="entry name" value="bla_class_B_core"/>
    <property type="match status" value="1"/>
</dbReference>
<dbReference type="OrthoDB" id="9769598at2"/>
<evidence type="ECO:0000313" key="14">
    <source>
        <dbReference type="EMBL" id="EOR96338.1"/>
    </source>
</evidence>
<dbReference type="Proteomes" id="UP000014174">
    <property type="component" value="Unassembled WGS sequence"/>
</dbReference>
<protein>
    <recommendedName>
        <fullName evidence="6">beta-lactamase</fullName>
        <ecNumber evidence="6">3.5.2.6</ecNumber>
    </recommendedName>
</protein>
<accession>R9GXE3</accession>
<dbReference type="Pfam" id="PF00753">
    <property type="entry name" value="Lactamase_B"/>
    <property type="match status" value="1"/>
</dbReference>
<evidence type="ECO:0000313" key="15">
    <source>
        <dbReference type="Proteomes" id="UP000014174"/>
    </source>
</evidence>
<evidence type="ECO:0000256" key="11">
    <source>
        <dbReference type="ARBA" id="ARBA00022833"/>
    </source>
</evidence>
<evidence type="ECO:0000256" key="2">
    <source>
        <dbReference type="ARBA" id="ARBA00001947"/>
    </source>
</evidence>
<dbReference type="Gene3D" id="3.60.15.10">
    <property type="entry name" value="Ribonuclease Z/Hydroxyacylglutathione hydrolase-like"/>
    <property type="match status" value="1"/>
</dbReference>
<evidence type="ECO:0000256" key="8">
    <source>
        <dbReference type="ARBA" id="ARBA00022729"/>
    </source>
</evidence>